<sequence>MANEILLTAAENDQLSQVLEKGNQDISSLTGAEFQQYWGYNYALMNSLDAAHGFYKKGILGEDDYAGWRTYTCQYLRGPSVREIWNNDKATFGDDFAAFVTRECNL</sequence>
<evidence type="ECO:0000313" key="2">
    <source>
        <dbReference type="Proteomes" id="UP000321039"/>
    </source>
</evidence>
<proteinExistence type="predicted"/>
<gene>
    <name evidence="1" type="ORF">FV139_13250</name>
</gene>
<organism evidence="1 2">
    <name type="scientific">Parahaliea maris</name>
    <dbReference type="NCBI Taxonomy" id="2716870"/>
    <lineage>
        <taxon>Bacteria</taxon>
        <taxon>Pseudomonadati</taxon>
        <taxon>Pseudomonadota</taxon>
        <taxon>Gammaproteobacteria</taxon>
        <taxon>Cellvibrionales</taxon>
        <taxon>Halieaceae</taxon>
        <taxon>Parahaliea</taxon>
    </lineage>
</organism>
<accession>A0A5C9A0H9</accession>
<keyword evidence="2" id="KW-1185">Reference proteome</keyword>
<comment type="caution">
    <text evidence="1">The sequence shown here is derived from an EMBL/GenBank/DDBJ whole genome shotgun (WGS) entry which is preliminary data.</text>
</comment>
<dbReference type="AlphaFoldDB" id="A0A5C9A0H9"/>
<evidence type="ECO:0000313" key="1">
    <source>
        <dbReference type="EMBL" id="TXS92921.1"/>
    </source>
</evidence>
<dbReference type="RefSeq" id="WP_148068923.1">
    <property type="nucleotide sequence ID" value="NZ_VRZA01000004.1"/>
</dbReference>
<dbReference type="EMBL" id="VRZA01000004">
    <property type="protein sequence ID" value="TXS92921.1"/>
    <property type="molecule type" value="Genomic_DNA"/>
</dbReference>
<protein>
    <submittedName>
        <fullName evidence="1">Uncharacterized protein</fullName>
    </submittedName>
</protein>
<dbReference type="Proteomes" id="UP000321039">
    <property type="component" value="Unassembled WGS sequence"/>
</dbReference>
<name>A0A5C9A0H9_9GAMM</name>
<reference evidence="1 2" key="1">
    <citation type="submission" date="2019-08" db="EMBL/GenBank/DDBJ databases">
        <title>Parahaliea maris sp. nov., isolated from the surface seawater.</title>
        <authorList>
            <person name="Liu Y."/>
        </authorList>
    </citation>
    <scope>NUCLEOTIDE SEQUENCE [LARGE SCALE GENOMIC DNA]</scope>
    <source>
        <strain evidence="1 2">HSLHS9</strain>
    </source>
</reference>